<feature type="transmembrane region" description="Helical" evidence="1">
    <location>
        <begin position="140"/>
        <end position="165"/>
    </location>
</feature>
<accession>A0A285PT04</accession>
<evidence type="ECO:0008006" key="4">
    <source>
        <dbReference type="Google" id="ProtNLM"/>
    </source>
</evidence>
<gene>
    <name evidence="2" type="ORF">EHLA_2061</name>
</gene>
<keyword evidence="1" id="KW-1133">Transmembrane helix</keyword>
<dbReference type="KEGG" id="ehl:EHLA_2061"/>
<dbReference type="EMBL" id="LT907978">
    <property type="protein sequence ID" value="SOB72694.1"/>
    <property type="molecule type" value="Genomic_DNA"/>
</dbReference>
<proteinExistence type="predicted"/>
<evidence type="ECO:0000313" key="2">
    <source>
        <dbReference type="EMBL" id="SOB72694.1"/>
    </source>
</evidence>
<protein>
    <recommendedName>
        <fullName evidence="4">Conjugal transfer protein TrbL</fullName>
    </recommendedName>
</protein>
<reference evidence="3" key="1">
    <citation type="submission" date="2017-09" db="EMBL/GenBank/DDBJ databases">
        <authorList>
            <person name="Shetty A S."/>
        </authorList>
    </citation>
    <scope>NUCLEOTIDE SEQUENCE [LARGE SCALE GENOMIC DNA]</scope>
</reference>
<evidence type="ECO:0000256" key="1">
    <source>
        <dbReference type="SAM" id="Phobius"/>
    </source>
</evidence>
<keyword evidence="1" id="KW-0812">Transmembrane</keyword>
<sequence>MPDWLTDFLGGFSINLANAVWNKAMGLISGMLATSPQAFSTGAWGFVENTLYPWALSIGVGMLNLFFIIAMLQAVSDFSHNITLEMTIEALIKIVAANVIFLNLLRIIKLLFLAASLMAGDVFTLNAPDLIVEDMDLGSVLFYHLFGIFFVLAAVVCSFLMLLTVYGRYIRLYLLVVMAPFAVPALIGGRGVERSFYAWVKTFLLNAFEIVVIALVMAISFQISSSGITIFDGHSMAASAVDGFWDALNALFTMILMTASVKGANSLLQRAFGL</sequence>
<name>A0A285PT04_9FIRM</name>
<evidence type="ECO:0000313" key="3">
    <source>
        <dbReference type="Proteomes" id="UP000217549"/>
    </source>
</evidence>
<dbReference type="RefSeq" id="WP_096240689.1">
    <property type="nucleotide sequence ID" value="NZ_LT907978.1"/>
</dbReference>
<keyword evidence="1" id="KW-0472">Membrane</keyword>
<dbReference type="Proteomes" id="UP000217549">
    <property type="component" value="Chromosome I"/>
</dbReference>
<keyword evidence="3" id="KW-1185">Reference proteome</keyword>
<dbReference type="AlphaFoldDB" id="A0A285PT04"/>
<feature type="transmembrane region" description="Helical" evidence="1">
    <location>
        <begin position="54"/>
        <end position="75"/>
    </location>
</feature>
<organism evidence="2 3">
    <name type="scientific">Anaerobutyricum hallii</name>
    <dbReference type="NCBI Taxonomy" id="39488"/>
    <lineage>
        <taxon>Bacteria</taxon>
        <taxon>Bacillati</taxon>
        <taxon>Bacillota</taxon>
        <taxon>Clostridia</taxon>
        <taxon>Lachnospirales</taxon>
        <taxon>Lachnospiraceae</taxon>
        <taxon>Anaerobutyricum</taxon>
    </lineage>
</organism>
<feature type="transmembrane region" description="Helical" evidence="1">
    <location>
        <begin position="198"/>
        <end position="221"/>
    </location>
</feature>
<feature type="transmembrane region" description="Helical" evidence="1">
    <location>
        <begin position="172"/>
        <end position="192"/>
    </location>
</feature>